<feature type="compositionally biased region" description="Low complexity" evidence="1">
    <location>
        <begin position="63"/>
        <end position="75"/>
    </location>
</feature>
<dbReference type="EMBL" id="VTFT01000001">
    <property type="protein sequence ID" value="TYT27253.1"/>
    <property type="molecule type" value="Genomic_DNA"/>
</dbReference>
<feature type="compositionally biased region" description="Low complexity" evidence="1">
    <location>
        <begin position="43"/>
        <end position="54"/>
    </location>
</feature>
<evidence type="ECO:0000313" key="3">
    <source>
        <dbReference type="Proteomes" id="UP000324973"/>
    </source>
</evidence>
<gene>
    <name evidence="2" type="ORF">FZO89_13860</name>
</gene>
<comment type="caution">
    <text evidence="2">The sequence shown here is derived from an EMBL/GenBank/DDBJ whole genome shotgun (WGS) entry which is preliminary data.</text>
</comment>
<feature type="region of interest" description="Disordered" evidence="1">
    <location>
        <begin position="1"/>
        <end position="81"/>
    </location>
</feature>
<name>A0A5D4XTE2_9GAMM</name>
<evidence type="ECO:0000313" key="2">
    <source>
        <dbReference type="EMBL" id="TYT27253.1"/>
    </source>
</evidence>
<dbReference type="Proteomes" id="UP000324973">
    <property type="component" value="Unassembled WGS sequence"/>
</dbReference>
<dbReference type="AlphaFoldDB" id="A0A5D4XTE2"/>
<feature type="compositionally biased region" description="Polar residues" evidence="1">
    <location>
        <begin position="19"/>
        <end position="37"/>
    </location>
</feature>
<reference evidence="2 3" key="1">
    <citation type="submission" date="2019-08" db="EMBL/GenBank/DDBJ databases">
        <title>Luteimonas viscosus sp. nov., isolated from soil of a sunflower field.</title>
        <authorList>
            <person name="Jianli Z."/>
            <person name="Ying Z."/>
        </authorList>
    </citation>
    <scope>NUCLEOTIDE SEQUENCE [LARGE SCALE GENOMIC DNA]</scope>
    <source>
        <strain evidence="2 3">XBU10</strain>
    </source>
</reference>
<protein>
    <submittedName>
        <fullName evidence="2">Uncharacterized protein</fullName>
    </submittedName>
</protein>
<evidence type="ECO:0000256" key="1">
    <source>
        <dbReference type="SAM" id="MobiDB-lite"/>
    </source>
</evidence>
<proteinExistence type="predicted"/>
<organism evidence="2 3">
    <name type="scientific">Luteimonas viscosa</name>
    <dbReference type="NCBI Taxonomy" id="1132694"/>
    <lineage>
        <taxon>Bacteria</taxon>
        <taxon>Pseudomonadati</taxon>
        <taxon>Pseudomonadota</taxon>
        <taxon>Gammaproteobacteria</taxon>
        <taxon>Lysobacterales</taxon>
        <taxon>Lysobacteraceae</taxon>
        <taxon>Luteimonas</taxon>
    </lineage>
</organism>
<accession>A0A5D4XTE2</accession>
<keyword evidence="3" id="KW-1185">Reference proteome</keyword>
<sequence>MKSKMTTPKAAKAAAKVLASNSTGRNSRTAAGSALTQSRTRGEATSARAASAASKVLRDGRTSAASKTAAGSALSQARGRK</sequence>